<evidence type="ECO:0000256" key="1">
    <source>
        <dbReference type="SAM" id="Phobius"/>
    </source>
</evidence>
<keyword evidence="1" id="KW-0472">Membrane</keyword>
<sequence length="267" mass="30212">MAYHYVLTWSLLASVIATIVAFGLIVFLWGAFLDKHEHDPGRIRAVMFIMLFAVTSTEIGLVLFGVVGIKTTLLAMFVNLWGGLDALLRFPAAHDLESWFSAKQFCLLLVKTICYAFGFIGFRQHIGKFIALILLNVWGLPVLYLMALPLDPCEQVAEEEYDVDLAVRVWQLAVCSKERRRSLDTCRCWVNRKLVAASEHSPLARMVSSISPFVPPVRTIEEPSTRKAEVFEAYRLKPFRRGCSTCRGCRPMPSFMAHKNVSYEDVS</sequence>
<feature type="transmembrane region" description="Helical" evidence="1">
    <location>
        <begin position="45"/>
        <end position="78"/>
    </location>
</feature>
<protein>
    <submittedName>
        <fullName evidence="2">Uncharacterized protein</fullName>
    </submittedName>
</protein>
<organism evidence="2 3">
    <name type="scientific">Durusdinium trenchii</name>
    <dbReference type="NCBI Taxonomy" id="1381693"/>
    <lineage>
        <taxon>Eukaryota</taxon>
        <taxon>Sar</taxon>
        <taxon>Alveolata</taxon>
        <taxon>Dinophyceae</taxon>
        <taxon>Suessiales</taxon>
        <taxon>Symbiodiniaceae</taxon>
        <taxon>Durusdinium</taxon>
    </lineage>
</organism>
<accession>A0ABP0IB78</accession>
<keyword evidence="1" id="KW-1133">Transmembrane helix</keyword>
<comment type="caution">
    <text evidence="2">The sequence shown here is derived from an EMBL/GenBank/DDBJ whole genome shotgun (WGS) entry which is preliminary data.</text>
</comment>
<dbReference type="Proteomes" id="UP001642464">
    <property type="component" value="Unassembled WGS sequence"/>
</dbReference>
<feature type="transmembrane region" description="Helical" evidence="1">
    <location>
        <begin position="98"/>
        <end position="122"/>
    </location>
</feature>
<name>A0ABP0IB78_9DINO</name>
<reference evidence="2 3" key="1">
    <citation type="submission" date="2024-02" db="EMBL/GenBank/DDBJ databases">
        <authorList>
            <person name="Chen Y."/>
            <person name="Shah S."/>
            <person name="Dougan E. K."/>
            <person name="Thang M."/>
            <person name="Chan C."/>
        </authorList>
    </citation>
    <scope>NUCLEOTIDE SEQUENCE [LARGE SCALE GENOMIC DNA]</scope>
</reference>
<feature type="transmembrane region" description="Helical" evidence="1">
    <location>
        <begin position="6"/>
        <end position="33"/>
    </location>
</feature>
<feature type="transmembrane region" description="Helical" evidence="1">
    <location>
        <begin position="129"/>
        <end position="147"/>
    </location>
</feature>
<proteinExistence type="predicted"/>
<gene>
    <name evidence="2" type="ORF">SCF082_LOCUS6219</name>
</gene>
<dbReference type="EMBL" id="CAXAMM010003414">
    <property type="protein sequence ID" value="CAK8999811.1"/>
    <property type="molecule type" value="Genomic_DNA"/>
</dbReference>
<evidence type="ECO:0000313" key="2">
    <source>
        <dbReference type="EMBL" id="CAK8999811.1"/>
    </source>
</evidence>
<keyword evidence="1" id="KW-0812">Transmembrane</keyword>
<keyword evidence="3" id="KW-1185">Reference proteome</keyword>
<evidence type="ECO:0000313" key="3">
    <source>
        <dbReference type="Proteomes" id="UP001642464"/>
    </source>
</evidence>